<proteinExistence type="predicted"/>
<feature type="region of interest" description="Disordered" evidence="1">
    <location>
        <begin position="187"/>
        <end position="212"/>
    </location>
</feature>
<dbReference type="Proteomes" id="UP001501147">
    <property type="component" value="Unassembled WGS sequence"/>
</dbReference>
<accession>A0ABP9BKJ5</accession>
<organism evidence="2 3">
    <name type="scientific">Streptomyces sanyensis</name>
    <dbReference type="NCBI Taxonomy" id="568869"/>
    <lineage>
        <taxon>Bacteria</taxon>
        <taxon>Bacillati</taxon>
        <taxon>Actinomycetota</taxon>
        <taxon>Actinomycetes</taxon>
        <taxon>Kitasatosporales</taxon>
        <taxon>Streptomycetaceae</taxon>
        <taxon>Streptomyces</taxon>
    </lineage>
</organism>
<dbReference type="RefSeq" id="WP_345616390.1">
    <property type="nucleotide sequence ID" value="NZ_BAABJV010000029.1"/>
</dbReference>
<dbReference type="PROSITE" id="PS51257">
    <property type="entry name" value="PROKAR_LIPOPROTEIN"/>
    <property type="match status" value="1"/>
</dbReference>
<evidence type="ECO:0000256" key="1">
    <source>
        <dbReference type="SAM" id="MobiDB-lite"/>
    </source>
</evidence>
<sequence>MTLRTRPRPCGGRRAPGAGALALTGAALLLAGCGIRPTQVPVDAGPAPSRAACEVSEDAAPETAPGGTRRVYLLCTTGLVPVARSAAVAGEPAGGRVAAAQSLVDELLRVPSEAEAAAGLSSQVRGPLVVGGARAGDPSGTLRLSRQPEDLPVEALAQLVCTLAESGAAVDSAVVLGGPGPYGPHAYTCPSTVRERPESPLPTRAVPTPGAR</sequence>
<keyword evidence="2" id="KW-0449">Lipoprotein</keyword>
<name>A0ABP9BKJ5_9ACTN</name>
<keyword evidence="3" id="KW-1185">Reference proteome</keyword>
<dbReference type="EMBL" id="BAABJV010000029">
    <property type="protein sequence ID" value="GAA4796724.1"/>
    <property type="molecule type" value="Genomic_DNA"/>
</dbReference>
<evidence type="ECO:0000313" key="3">
    <source>
        <dbReference type="Proteomes" id="UP001501147"/>
    </source>
</evidence>
<reference evidence="3" key="1">
    <citation type="journal article" date="2019" name="Int. J. Syst. Evol. Microbiol.">
        <title>The Global Catalogue of Microorganisms (GCM) 10K type strain sequencing project: providing services to taxonomists for standard genome sequencing and annotation.</title>
        <authorList>
            <consortium name="The Broad Institute Genomics Platform"/>
            <consortium name="The Broad Institute Genome Sequencing Center for Infectious Disease"/>
            <person name="Wu L."/>
            <person name="Ma J."/>
        </authorList>
    </citation>
    <scope>NUCLEOTIDE SEQUENCE [LARGE SCALE GENOMIC DNA]</scope>
    <source>
        <strain evidence="3">JCM 18324</strain>
    </source>
</reference>
<comment type="caution">
    <text evidence="2">The sequence shown here is derived from an EMBL/GenBank/DDBJ whole genome shotgun (WGS) entry which is preliminary data.</text>
</comment>
<evidence type="ECO:0000313" key="2">
    <source>
        <dbReference type="EMBL" id="GAA4796724.1"/>
    </source>
</evidence>
<gene>
    <name evidence="2" type="ORF">GCM10023329_56980</name>
</gene>
<protein>
    <submittedName>
        <fullName evidence="2">Lipoprotein</fullName>
    </submittedName>
</protein>